<feature type="compositionally biased region" description="Low complexity" evidence="1">
    <location>
        <begin position="38"/>
        <end position="52"/>
    </location>
</feature>
<feature type="region of interest" description="Disordered" evidence="1">
    <location>
        <begin position="23"/>
        <end position="84"/>
    </location>
</feature>
<reference evidence="2 3" key="1">
    <citation type="journal article" date="2013" name="BMC Genomics">
        <title>Reconstruction of the lipid metabolism for the microalga Monoraphidium neglectum from its genome sequence reveals characteristics suitable for biofuel production.</title>
        <authorList>
            <person name="Bogen C."/>
            <person name="Al-Dilaimi A."/>
            <person name="Albersmeier A."/>
            <person name="Wichmann J."/>
            <person name="Grundmann M."/>
            <person name="Rupp O."/>
            <person name="Lauersen K.J."/>
            <person name="Blifernez-Klassen O."/>
            <person name="Kalinowski J."/>
            <person name="Goesmann A."/>
            <person name="Mussgnug J.H."/>
            <person name="Kruse O."/>
        </authorList>
    </citation>
    <scope>NUCLEOTIDE SEQUENCE [LARGE SCALE GENOMIC DNA]</scope>
    <source>
        <strain evidence="2 3">SAG 48.87</strain>
    </source>
</reference>
<proteinExistence type="predicted"/>
<dbReference type="AlphaFoldDB" id="A0A0D2MFS1"/>
<gene>
    <name evidence="2" type="ORF">MNEG_5985</name>
</gene>
<evidence type="ECO:0000313" key="3">
    <source>
        <dbReference type="Proteomes" id="UP000054498"/>
    </source>
</evidence>
<keyword evidence="3" id="KW-1185">Reference proteome</keyword>
<feature type="compositionally biased region" description="Gly residues" evidence="1">
    <location>
        <begin position="67"/>
        <end position="80"/>
    </location>
</feature>
<dbReference type="GeneID" id="25738861"/>
<evidence type="ECO:0000313" key="2">
    <source>
        <dbReference type="EMBL" id="KIZ01975.1"/>
    </source>
</evidence>
<evidence type="ECO:0000256" key="1">
    <source>
        <dbReference type="SAM" id="MobiDB-lite"/>
    </source>
</evidence>
<dbReference type="EMBL" id="KK101153">
    <property type="protein sequence ID" value="KIZ01975.1"/>
    <property type="molecule type" value="Genomic_DNA"/>
</dbReference>
<name>A0A0D2MFS1_9CHLO</name>
<dbReference type="KEGG" id="mng:MNEG_5985"/>
<protein>
    <submittedName>
        <fullName evidence="2">Uncharacterized protein</fullName>
    </submittedName>
</protein>
<accession>A0A0D2MFS1</accession>
<dbReference type="RefSeq" id="XP_013900994.1">
    <property type="nucleotide sequence ID" value="XM_014045540.1"/>
</dbReference>
<sequence length="224" mass="21228">MRLFSRLIEDCKQAEEGAAPSFHQWGRPTIEDSDCDDTATSAGSSAVTAAGGPSDAGARCTHSSGSGSSGSVGGPAGAGGASCSATSRGGGGGAACGLSGLAAAAAFLEARDLDQAPAHSGGSDGSAGDEAFALAFDLEFDRAAAGVAAAHSGGGGGGSGGGGSAAPAFGGFCVPGAAAARAAEVEPVAWWCPGPFAGFSPPPRAAACEVVAPLWGRLELEGRA</sequence>
<dbReference type="Proteomes" id="UP000054498">
    <property type="component" value="Unassembled WGS sequence"/>
</dbReference>
<organism evidence="2 3">
    <name type="scientific">Monoraphidium neglectum</name>
    <dbReference type="NCBI Taxonomy" id="145388"/>
    <lineage>
        <taxon>Eukaryota</taxon>
        <taxon>Viridiplantae</taxon>
        <taxon>Chlorophyta</taxon>
        <taxon>core chlorophytes</taxon>
        <taxon>Chlorophyceae</taxon>
        <taxon>CS clade</taxon>
        <taxon>Sphaeropleales</taxon>
        <taxon>Selenastraceae</taxon>
        <taxon>Monoraphidium</taxon>
    </lineage>
</organism>